<dbReference type="PANTHER" id="PTHR21666">
    <property type="entry name" value="PEPTIDASE-RELATED"/>
    <property type="match status" value="1"/>
</dbReference>
<dbReference type="InterPro" id="IPR016047">
    <property type="entry name" value="M23ase_b-sheet_dom"/>
</dbReference>
<protein>
    <submittedName>
        <fullName evidence="3">Peptidoglycan DD-metalloendopeptidase family protein</fullName>
    </submittedName>
</protein>
<dbReference type="InterPro" id="IPR011055">
    <property type="entry name" value="Dup_hybrid_motif"/>
</dbReference>
<comment type="caution">
    <text evidence="3">The sequence shown here is derived from an EMBL/GenBank/DDBJ whole genome shotgun (WGS) entry which is preliminary data.</text>
</comment>
<organism evidence="3 4">
    <name type="scientific">Shimazuella alba</name>
    <dbReference type="NCBI Taxonomy" id="2690964"/>
    <lineage>
        <taxon>Bacteria</taxon>
        <taxon>Bacillati</taxon>
        <taxon>Bacillota</taxon>
        <taxon>Bacilli</taxon>
        <taxon>Bacillales</taxon>
        <taxon>Thermoactinomycetaceae</taxon>
        <taxon>Shimazuella</taxon>
    </lineage>
</organism>
<dbReference type="EMBL" id="WUUL01000015">
    <property type="protein sequence ID" value="MXQ55511.1"/>
    <property type="molecule type" value="Genomic_DNA"/>
</dbReference>
<dbReference type="CDD" id="cd12797">
    <property type="entry name" value="M23_peptidase"/>
    <property type="match status" value="1"/>
</dbReference>
<dbReference type="InterPro" id="IPR050570">
    <property type="entry name" value="Cell_wall_metabolism_enzyme"/>
</dbReference>
<dbReference type="GO" id="GO:0004222">
    <property type="term" value="F:metalloendopeptidase activity"/>
    <property type="evidence" value="ECO:0007669"/>
    <property type="project" value="TreeGrafter"/>
</dbReference>
<dbReference type="AlphaFoldDB" id="A0A6I4VXR6"/>
<keyword evidence="4" id="KW-1185">Reference proteome</keyword>
<dbReference type="SUPFAM" id="SSF51261">
    <property type="entry name" value="Duplicated hybrid motif"/>
    <property type="match status" value="1"/>
</dbReference>
<gene>
    <name evidence="3" type="ORF">GSM42_17660</name>
</gene>
<feature type="domain" description="M23ase beta-sheet core" evidence="2">
    <location>
        <begin position="193"/>
        <end position="293"/>
    </location>
</feature>
<dbReference type="SUPFAM" id="SSF53955">
    <property type="entry name" value="Lysozyme-like"/>
    <property type="match status" value="1"/>
</dbReference>
<reference evidence="3 4" key="1">
    <citation type="submission" date="2019-12" db="EMBL/GenBank/DDBJ databases">
        <title>Whole-genome analyses of novel actinobacteria.</title>
        <authorList>
            <person name="Sahin N."/>
            <person name="Saygin H."/>
        </authorList>
    </citation>
    <scope>NUCLEOTIDE SEQUENCE [LARGE SCALE GENOMIC DNA]</scope>
    <source>
        <strain evidence="3 4">KC615</strain>
    </source>
</reference>
<dbReference type="PANTHER" id="PTHR21666:SF289">
    <property type="entry name" value="L-ALA--D-GLU ENDOPEPTIDASE"/>
    <property type="match status" value="1"/>
</dbReference>
<evidence type="ECO:0000256" key="1">
    <source>
        <dbReference type="ARBA" id="ARBA00022729"/>
    </source>
</evidence>
<proteinExistence type="predicted"/>
<keyword evidence="1" id="KW-0732">Signal</keyword>
<dbReference type="Pfam" id="PF01551">
    <property type="entry name" value="Peptidase_M23"/>
    <property type="match status" value="1"/>
</dbReference>
<evidence type="ECO:0000313" key="4">
    <source>
        <dbReference type="Proteomes" id="UP000430692"/>
    </source>
</evidence>
<dbReference type="Gene3D" id="2.70.70.10">
    <property type="entry name" value="Glucose Permease (Domain IIA)"/>
    <property type="match status" value="1"/>
</dbReference>
<sequence length="315" mass="36369">MRYLLFVLLLSTYFLPKQTFAEKPEIQQLFESMETLTGVPWEYLAAIDRYESNIHKEKLQNRLTHIKVPSYLWAGVSNPYPDDVSLVSIRYFGGMGLDGDGDGRASAASDRDVLYTLSRYLTSHGPSISHIRERIWQYYQQPMAVDVITHIAKIYGKYKTTKLEGNAFPIQKGYIYTYRSTWGDRRGWGGLRIHEGTDIFAHYGTPVLSTCYGYIELKGWNRFGGWRLGIRDVNNRYHYFGHLNGFEKGIKKGDIVYPGQRIGYVGSSGYGPPGTSGKFPPHLHYGVYKFNGKKTYSYDPFSLLKKWERDDRKRK</sequence>
<name>A0A6I4VXR6_9BACL</name>
<evidence type="ECO:0000259" key="2">
    <source>
        <dbReference type="Pfam" id="PF01551"/>
    </source>
</evidence>
<accession>A0A6I4VXR6</accession>
<dbReference type="Proteomes" id="UP000430692">
    <property type="component" value="Unassembled WGS sequence"/>
</dbReference>
<dbReference type="RefSeq" id="WP_160802864.1">
    <property type="nucleotide sequence ID" value="NZ_WUUL01000015.1"/>
</dbReference>
<dbReference type="InterPro" id="IPR023346">
    <property type="entry name" value="Lysozyme-like_dom_sf"/>
</dbReference>
<evidence type="ECO:0000313" key="3">
    <source>
        <dbReference type="EMBL" id="MXQ55511.1"/>
    </source>
</evidence>